<sequence length="65" mass="7569">MDRKINIEEVRGFLEASNKQFEQGGIYLERALFKRDDNGVLTGITLSYEDRTTSDTQETRKEKQV</sequence>
<dbReference type="Proteomes" id="UP000429838">
    <property type="component" value="Unassembled WGS sequence"/>
</dbReference>
<reference evidence="1 2" key="1">
    <citation type="journal article" date="2019" name="Nat. Med.">
        <title>A library of human gut bacterial isolates paired with longitudinal multiomics data enables mechanistic microbiome research.</title>
        <authorList>
            <person name="Poyet M."/>
            <person name="Groussin M."/>
            <person name="Gibbons S.M."/>
            <person name="Avila-Pacheco J."/>
            <person name="Jiang X."/>
            <person name="Kearney S.M."/>
            <person name="Perrotta A.R."/>
            <person name="Berdy B."/>
            <person name="Zhao S."/>
            <person name="Lieberman T.D."/>
            <person name="Swanson P.K."/>
            <person name="Smith M."/>
            <person name="Roesemann S."/>
            <person name="Alexander J.E."/>
            <person name="Rich S.A."/>
            <person name="Livny J."/>
            <person name="Vlamakis H."/>
            <person name="Clish C."/>
            <person name="Bullock K."/>
            <person name="Deik A."/>
            <person name="Scott J."/>
            <person name="Pierce K.A."/>
            <person name="Xavier R.J."/>
            <person name="Alm E.J."/>
        </authorList>
    </citation>
    <scope>NUCLEOTIDE SEQUENCE [LARGE SCALE GENOMIC DNA]</scope>
    <source>
        <strain evidence="1 2">BIOML-A1</strain>
    </source>
</reference>
<evidence type="ECO:0000313" key="1">
    <source>
        <dbReference type="EMBL" id="KAA5206523.1"/>
    </source>
</evidence>
<gene>
    <name evidence="1" type="ORF">F2Z25_16490</name>
</gene>
<comment type="caution">
    <text evidence="1">The sequence shown here is derived from an EMBL/GenBank/DDBJ whole genome shotgun (WGS) entry which is preliminary data.</text>
</comment>
<name>A0A5M5X659_BACFG</name>
<protein>
    <submittedName>
        <fullName evidence="1">Uncharacterized protein</fullName>
    </submittedName>
</protein>
<organism evidence="1 2">
    <name type="scientific">Bacteroides fragilis</name>
    <dbReference type="NCBI Taxonomy" id="817"/>
    <lineage>
        <taxon>Bacteria</taxon>
        <taxon>Pseudomonadati</taxon>
        <taxon>Bacteroidota</taxon>
        <taxon>Bacteroidia</taxon>
        <taxon>Bacteroidales</taxon>
        <taxon>Bacteroidaceae</taxon>
        <taxon>Bacteroides</taxon>
    </lineage>
</organism>
<proteinExistence type="predicted"/>
<dbReference type="AlphaFoldDB" id="A0A5M5X659"/>
<accession>A0A5M5X659</accession>
<evidence type="ECO:0000313" key="2">
    <source>
        <dbReference type="Proteomes" id="UP000429838"/>
    </source>
</evidence>
<dbReference type="EMBL" id="VWAQ01000014">
    <property type="protein sequence ID" value="KAA5206523.1"/>
    <property type="molecule type" value="Genomic_DNA"/>
</dbReference>